<dbReference type="GO" id="GO:0007264">
    <property type="term" value="P:small GTPase-mediated signal transduction"/>
    <property type="evidence" value="ECO:0007669"/>
    <property type="project" value="InterPro"/>
</dbReference>
<dbReference type="Gene3D" id="3.40.50.300">
    <property type="entry name" value="P-loop containing nucleotide triphosphate hydrolases"/>
    <property type="match status" value="1"/>
</dbReference>
<gene>
    <name evidence="3" type="ORF">LARSCL_LOCUS18314</name>
</gene>
<dbReference type="EMBL" id="CAXIEN010000331">
    <property type="protein sequence ID" value="CAL1293643.1"/>
    <property type="molecule type" value="Genomic_DNA"/>
</dbReference>
<dbReference type="InterPro" id="IPR027417">
    <property type="entry name" value="P-loop_NTPase"/>
</dbReference>
<dbReference type="GO" id="GO:0035006">
    <property type="term" value="P:melanization defense response"/>
    <property type="evidence" value="ECO:0007669"/>
    <property type="project" value="UniProtKB-ARBA"/>
</dbReference>
<dbReference type="GO" id="GO:0003924">
    <property type="term" value="F:GTPase activity"/>
    <property type="evidence" value="ECO:0007669"/>
    <property type="project" value="InterPro"/>
</dbReference>
<dbReference type="GO" id="GO:0022412">
    <property type="term" value="P:cellular process involved in reproduction in multicellular organism"/>
    <property type="evidence" value="ECO:0007669"/>
    <property type="project" value="UniProtKB-ARBA"/>
</dbReference>
<proteinExistence type="predicted"/>
<dbReference type="SUPFAM" id="SSF52540">
    <property type="entry name" value="P-loop containing nucleoside triphosphate hydrolases"/>
    <property type="match status" value="1"/>
</dbReference>
<comment type="caution">
    <text evidence="3">The sequence shown here is derived from an EMBL/GenBank/DDBJ whole genome shotgun (WGS) entry which is preliminary data.</text>
</comment>
<name>A0AAV2BEC8_9ARAC</name>
<dbReference type="PANTHER" id="PTHR24072">
    <property type="entry name" value="RHO FAMILY GTPASE"/>
    <property type="match status" value="1"/>
</dbReference>
<dbReference type="AlphaFoldDB" id="A0AAV2BEC8"/>
<dbReference type="GO" id="GO:0001667">
    <property type="term" value="P:ameboidal-type cell migration"/>
    <property type="evidence" value="ECO:0007669"/>
    <property type="project" value="UniProtKB-ARBA"/>
</dbReference>
<keyword evidence="4" id="KW-1185">Reference proteome</keyword>
<accession>A0AAV2BEC8</accession>
<keyword evidence="2" id="KW-0342">GTP-binding</keyword>
<sequence length="199" mass="22994">MGEKWIGNYGLLFEKALEEGSSRSDIVLVGSANSGKTELIQNFFSPRPPFITVSPRSHDKYLVNLTSHHAFELIIIDAKRAEFVMTTEFTEKTVFLFCYDRDNEESFNELEATWIPVFLQRGMQNMYYLSVGIEHDPVTNPEVDAEARQRERFNLRERAQRLIEQYGGRPLECSLSERASVLNVFQTALDTMHPRTSYN</sequence>
<dbReference type="GO" id="GO:0003006">
    <property type="term" value="P:developmental process involved in reproduction"/>
    <property type="evidence" value="ECO:0007669"/>
    <property type="project" value="UniProtKB-ARBA"/>
</dbReference>
<organism evidence="3 4">
    <name type="scientific">Larinioides sclopetarius</name>
    <dbReference type="NCBI Taxonomy" id="280406"/>
    <lineage>
        <taxon>Eukaryota</taxon>
        <taxon>Metazoa</taxon>
        <taxon>Ecdysozoa</taxon>
        <taxon>Arthropoda</taxon>
        <taxon>Chelicerata</taxon>
        <taxon>Arachnida</taxon>
        <taxon>Araneae</taxon>
        <taxon>Araneomorphae</taxon>
        <taxon>Entelegynae</taxon>
        <taxon>Araneoidea</taxon>
        <taxon>Araneidae</taxon>
        <taxon>Larinioides</taxon>
    </lineage>
</organism>
<dbReference type="Proteomes" id="UP001497382">
    <property type="component" value="Unassembled WGS sequence"/>
</dbReference>
<protein>
    <recommendedName>
        <fullName evidence="5">P-loop containing nucleoside triphosphate hydrolase protein</fullName>
    </recommendedName>
</protein>
<dbReference type="InterPro" id="IPR001806">
    <property type="entry name" value="Small_GTPase"/>
</dbReference>
<dbReference type="GO" id="GO:0005525">
    <property type="term" value="F:GTP binding"/>
    <property type="evidence" value="ECO:0007669"/>
    <property type="project" value="UniProtKB-KW"/>
</dbReference>
<reference evidence="3 4" key="1">
    <citation type="submission" date="2024-04" db="EMBL/GenBank/DDBJ databases">
        <authorList>
            <person name="Rising A."/>
            <person name="Reimegard J."/>
            <person name="Sonavane S."/>
            <person name="Akerstrom W."/>
            <person name="Nylinder S."/>
            <person name="Hedman E."/>
            <person name="Kallberg Y."/>
        </authorList>
    </citation>
    <scope>NUCLEOTIDE SEQUENCE [LARGE SCALE GENOMIC DNA]</scope>
</reference>
<evidence type="ECO:0000313" key="4">
    <source>
        <dbReference type="Proteomes" id="UP001497382"/>
    </source>
</evidence>
<evidence type="ECO:0000256" key="2">
    <source>
        <dbReference type="ARBA" id="ARBA00023134"/>
    </source>
</evidence>
<dbReference type="GO" id="GO:0035099">
    <property type="term" value="P:hemocyte migration"/>
    <property type="evidence" value="ECO:0007669"/>
    <property type="project" value="UniProtKB-ARBA"/>
</dbReference>
<dbReference type="Pfam" id="PF00071">
    <property type="entry name" value="Ras"/>
    <property type="match status" value="1"/>
</dbReference>
<keyword evidence="1" id="KW-0547">Nucleotide-binding</keyword>
<dbReference type="InterPro" id="IPR003578">
    <property type="entry name" value="Small_GTPase_Rho"/>
</dbReference>
<evidence type="ECO:0000256" key="1">
    <source>
        <dbReference type="ARBA" id="ARBA00022741"/>
    </source>
</evidence>
<evidence type="ECO:0000313" key="3">
    <source>
        <dbReference type="EMBL" id="CAL1293643.1"/>
    </source>
</evidence>
<evidence type="ECO:0008006" key="5">
    <source>
        <dbReference type="Google" id="ProtNLM"/>
    </source>
</evidence>